<dbReference type="EMBL" id="BSQG01000001">
    <property type="protein sequence ID" value="GLU46942.1"/>
    <property type="molecule type" value="Genomic_DNA"/>
</dbReference>
<proteinExistence type="predicted"/>
<keyword evidence="3" id="KW-1185">Reference proteome</keyword>
<protein>
    <submittedName>
        <fullName evidence="2">Uncharacterized protein</fullName>
    </submittedName>
</protein>
<dbReference type="AlphaFoldDB" id="A0A9W6P4J9"/>
<evidence type="ECO:0000313" key="2">
    <source>
        <dbReference type="EMBL" id="GLU46942.1"/>
    </source>
</evidence>
<organism evidence="2 3">
    <name type="scientific">Nocardiopsis ansamitocini</name>
    <dbReference type="NCBI Taxonomy" id="1670832"/>
    <lineage>
        <taxon>Bacteria</taxon>
        <taxon>Bacillati</taxon>
        <taxon>Actinomycetota</taxon>
        <taxon>Actinomycetes</taxon>
        <taxon>Streptosporangiales</taxon>
        <taxon>Nocardiopsidaceae</taxon>
        <taxon>Nocardiopsis</taxon>
    </lineage>
</organism>
<feature type="chain" id="PRO_5040957231" evidence="1">
    <location>
        <begin position="32"/>
        <end position="76"/>
    </location>
</feature>
<comment type="caution">
    <text evidence="2">The sequence shown here is derived from an EMBL/GenBank/DDBJ whole genome shotgun (WGS) entry which is preliminary data.</text>
</comment>
<keyword evidence="1" id="KW-0732">Signal</keyword>
<dbReference type="Proteomes" id="UP001165092">
    <property type="component" value="Unassembled WGS sequence"/>
</dbReference>
<name>A0A9W6P4J9_9ACTN</name>
<gene>
    <name evidence="2" type="ORF">Nans01_12930</name>
</gene>
<dbReference type="RefSeq" id="WP_285757770.1">
    <property type="nucleotide sequence ID" value="NZ_BSQG01000001.1"/>
</dbReference>
<feature type="signal peptide" evidence="1">
    <location>
        <begin position="1"/>
        <end position="31"/>
    </location>
</feature>
<evidence type="ECO:0000313" key="3">
    <source>
        <dbReference type="Proteomes" id="UP001165092"/>
    </source>
</evidence>
<evidence type="ECO:0000256" key="1">
    <source>
        <dbReference type="SAM" id="SignalP"/>
    </source>
</evidence>
<reference evidence="2" key="1">
    <citation type="submission" date="2023-02" db="EMBL/GenBank/DDBJ databases">
        <title>Nocardiopsis ansamitocini NBRC 112285.</title>
        <authorList>
            <person name="Ichikawa N."/>
            <person name="Sato H."/>
            <person name="Tonouchi N."/>
        </authorList>
    </citation>
    <scope>NUCLEOTIDE SEQUENCE</scope>
    <source>
        <strain evidence="2">NBRC 112285</strain>
    </source>
</reference>
<accession>A0A9W6P4J9</accession>
<sequence>MTEGCVVLKKICAVAAISAATVFGAAGAASADTVGTELKAGWSWYSVAGTSTDIASWVLDVSGLQGDTPGWSWYRL</sequence>